<organism evidence="5">
    <name type="scientific">Amphimedon queenslandica</name>
    <name type="common">Sponge</name>
    <dbReference type="NCBI Taxonomy" id="400682"/>
    <lineage>
        <taxon>Eukaryota</taxon>
        <taxon>Metazoa</taxon>
        <taxon>Porifera</taxon>
        <taxon>Demospongiae</taxon>
        <taxon>Heteroscleromorpha</taxon>
        <taxon>Haplosclerida</taxon>
        <taxon>Niphatidae</taxon>
        <taxon>Amphimedon</taxon>
    </lineage>
</organism>
<dbReference type="Pfam" id="PF24681">
    <property type="entry name" value="Kelch_KLHDC2_KLHL20_DRC7"/>
    <property type="match status" value="1"/>
</dbReference>
<dbReference type="InterPro" id="IPR015915">
    <property type="entry name" value="Kelch-typ_b-propeller"/>
</dbReference>
<feature type="coiled-coil region" evidence="3">
    <location>
        <begin position="423"/>
        <end position="450"/>
    </location>
</feature>
<name>A0A1X7TFK2_AMPQE</name>
<proteinExistence type="predicted"/>
<accession>A0A1X7TFK2</accession>
<protein>
    <submittedName>
        <fullName evidence="5">Uncharacterized protein</fullName>
    </submittedName>
</protein>
<keyword evidence="3" id="KW-0175">Coiled coil</keyword>
<dbReference type="OrthoDB" id="432528at2759"/>
<dbReference type="InParanoid" id="A0A1X7TFK2"/>
<evidence type="ECO:0000256" key="4">
    <source>
        <dbReference type="SAM" id="MobiDB-lite"/>
    </source>
</evidence>
<reference evidence="5" key="1">
    <citation type="submission" date="2017-05" db="UniProtKB">
        <authorList>
            <consortium name="EnsemblMetazoa"/>
        </authorList>
    </citation>
    <scope>IDENTIFICATION</scope>
</reference>
<keyword evidence="2" id="KW-0677">Repeat</keyword>
<dbReference type="Gene3D" id="2.120.10.80">
    <property type="entry name" value="Kelch-type beta propeller"/>
    <property type="match status" value="2"/>
</dbReference>
<feature type="compositionally biased region" description="Basic and acidic residues" evidence="4">
    <location>
        <begin position="461"/>
        <end position="492"/>
    </location>
</feature>
<dbReference type="PANTHER" id="PTHR46228:SF2">
    <property type="entry name" value="KELCH REPEAT PROTEIN (AFU_ORTHOLOGUE AFUA_4G14350)"/>
    <property type="match status" value="1"/>
</dbReference>
<evidence type="ECO:0000256" key="3">
    <source>
        <dbReference type="SAM" id="Coils"/>
    </source>
</evidence>
<dbReference type="EnsemblMetazoa" id="Aqu2.1.13293_001">
    <property type="protein sequence ID" value="Aqu2.1.13293_001"/>
    <property type="gene ID" value="Aqu2.1.13293"/>
</dbReference>
<feature type="region of interest" description="Disordered" evidence="4">
    <location>
        <begin position="459"/>
        <end position="492"/>
    </location>
</feature>
<evidence type="ECO:0000256" key="2">
    <source>
        <dbReference type="ARBA" id="ARBA00022737"/>
    </source>
</evidence>
<evidence type="ECO:0000313" key="5">
    <source>
        <dbReference type="EnsemblMetazoa" id="Aqu2.1.13293_001"/>
    </source>
</evidence>
<keyword evidence="1" id="KW-0880">Kelch repeat</keyword>
<sequence length="492" mass="54564">MDRNLDGKVQYQLRHKYYHTTAVVGDVLYCWGGNQEGLDKSHDSPTKRECTSVIDAFNLLSGAWSSQPTSGTPPLGIIGVSCTPISNNIYYFGGWCGHDGCFHNSLNCLDTCTLQWKELQPTGDNSVTKRAYGGMIAIGTGSGSEGEPQQLLVIGGQGTATQHHPQFKYDYGAAITNEQSIYNLFSGQWIVPFVSGQCFPPAEEFIIQKISYNKGIMHGGLVNDGSYCSTDSIYLFQLSHNTINWECLKPGSVPNDGLWPDARNRHASTIINGVSTSPTLVMIGGVDSDEQLVNECWLLETKQYSWIKIPLPDPVTGRFHHTVSSFVVNPNHVFLIIVGGVLVDIGHNVFGAPLNDSDITIVVDLIFNDGQWSVGPVLDSHNIPLFYEQILKERRKELIGMNECMTDKEKELQVINESLRHDLQVSRINNQSLQEALLALESEKSVLETQLLETKTLLTKQKRDQEDSPHSDNAKKLKTDESVEEKQTMTDG</sequence>
<dbReference type="PANTHER" id="PTHR46228">
    <property type="entry name" value="KELCH DOMAIN-CONTAINING PROTEIN"/>
    <property type="match status" value="1"/>
</dbReference>
<dbReference type="SUPFAM" id="SSF117281">
    <property type="entry name" value="Kelch motif"/>
    <property type="match status" value="2"/>
</dbReference>
<evidence type="ECO:0000256" key="1">
    <source>
        <dbReference type="ARBA" id="ARBA00022441"/>
    </source>
</evidence>
<dbReference type="AlphaFoldDB" id="A0A1X7TFK2"/>